<accession>A0A6L2N1A7</accession>
<comment type="caution">
    <text evidence="1">The sequence shown here is derived from an EMBL/GenBank/DDBJ whole genome shotgun (WGS) entry which is preliminary data.</text>
</comment>
<proteinExistence type="predicted"/>
<dbReference type="AlphaFoldDB" id="A0A6L2N1A7"/>
<reference evidence="1" key="1">
    <citation type="journal article" date="2019" name="Sci. Rep.">
        <title>Draft genome of Tanacetum cinerariifolium, the natural source of mosquito coil.</title>
        <authorList>
            <person name="Yamashiro T."/>
            <person name="Shiraishi A."/>
            <person name="Satake H."/>
            <person name="Nakayama K."/>
        </authorList>
    </citation>
    <scope>NUCLEOTIDE SEQUENCE</scope>
</reference>
<name>A0A6L2N1A7_TANCI</name>
<evidence type="ECO:0000313" key="1">
    <source>
        <dbReference type="EMBL" id="GEU79207.1"/>
    </source>
</evidence>
<gene>
    <name evidence="1" type="ORF">Tci_051185</name>
</gene>
<dbReference type="EMBL" id="BKCJ010007825">
    <property type="protein sequence ID" value="GEU79207.1"/>
    <property type="molecule type" value="Genomic_DNA"/>
</dbReference>
<sequence length="232" mass="24345">MMKTMLENLSGSVVEITLGAEITKKFDTNAVMSLSSPVIVAITSMKVGKFGGSTLVIWPEMKCGFQTASFSQYWEVTDQMKSSLFAVFFVVVELTADSLATSSVNSCGSISLGVVVVAKDVCCRTSCEVDVVDSRAGRLSNGCGDVLKAASRVKFGWPVKLTADSLATSSVNSCGSISLGVGVVAKDVYCRTSCELDVVESGAGRLSNGCGDVLKATSRVKFGWPGLAFLPK</sequence>
<protein>
    <submittedName>
        <fullName evidence="1">Uncharacterized protein</fullName>
    </submittedName>
</protein>
<organism evidence="1">
    <name type="scientific">Tanacetum cinerariifolium</name>
    <name type="common">Dalmatian daisy</name>
    <name type="synonym">Chrysanthemum cinerariifolium</name>
    <dbReference type="NCBI Taxonomy" id="118510"/>
    <lineage>
        <taxon>Eukaryota</taxon>
        <taxon>Viridiplantae</taxon>
        <taxon>Streptophyta</taxon>
        <taxon>Embryophyta</taxon>
        <taxon>Tracheophyta</taxon>
        <taxon>Spermatophyta</taxon>
        <taxon>Magnoliopsida</taxon>
        <taxon>eudicotyledons</taxon>
        <taxon>Gunneridae</taxon>
        <taxon>Pentapetalae</taxon>
        <taxon>asterids</taxon>
        <taxon>campanulids</taxon>
        <taxon>Asterales</taxon>
        <taxon>Asteraceae</taxon>
        <taxon>Asteroideae</taxon>
        <taxon>Anthemideae</taxon>
        <taxon>Anthemidinae</taxon>
        <taxon>Tanacetum</taxon>
    </lineage>
</organism>